<sequence length="1003" mass="114824">MKILSIHDPDRAATRKMVSESEVEDSTSDSSESEGSDSNLAETRQDSDEAPVLEPLQNPNLGQEGNMAVEGADIGTQNALYNQQILSMLGEDPGKRSKFGPNIHEELGARWTSYLREGVATEKRKELLLKHLVPDHCRALTPPQLNEEIQSFLPLYALKNEHYLCGLQEQLGAGLAILGSILSIKLEEPNKDPVLTNDNVEKLVEAGKLLTNIHQGLSLKRKFEINPHLNPDCRSAAIKTSLDDFLFGSEFLTKVKAKKEIKKAVSEIKNPNTSIWNAEFKLQAPLLQISNERRQEAEETEGPVPQTTSGRITPLQESRKEEVSIDIVSQVEVNTSQKNAGRLKFFKDQWGNISNSREIRDWVSGIILPFSSKPSQRRIPRSKNNYNSSMNVPNHLLADINWWIHNINNPRRPIEPTPYSLEIYSDASNTGWGAWCVGQEAQGFWDNTQTSYHINWLELCAAFYALKCLAKLKSNCHILLRIDNVTAIACIHRMGSTRHSTLNSIARSIWDWCESRKIYIFASYINTKENIKADFLSRDTQSNIEFELNQNIFIKITEEFGCPEIDLFASRANTKCQKYVSWRPDPDSILVDAFTISWTDYNFYAFPPFSLINRVVNKIIKDRATGILVVPNWPTQPWYPQFMRLLIEKPITFLPSEDLLFFHFREKHPLFNKIPLVAEKLSGNDETLKQYSYCYKKWWKFCLQREYDPFNYNFNALLIFFTELFNSGLSYSSLNCYRSAFSLAFSYKPEDGIVLKRFFKGLYNKRPAAARYEATWDPYPVLTYIDTLFPNESLSLKDLTLQLSTLLLLTSGHRVQTLSKITIPNILRHEDRIEIRIPDKIKTSGVKRKQPCLVFPYFKEKPGLCVASLIDYYLNKTGPDRQATNTLLITYQCPFHAASTQTISRWVKEILQRSGIDTRIFKSHSVRHATTSAAFRSGLNIDLIRKTAGWTEISRVFNDFYNLPLATNPVDFAKCIISQKDYDARIIKIDLPYQKIGPFGKHP</sequence>
<dbReference type="InterPro" id="IPR002104">
    <property type="entry name" value="Integrase_catalytic"/>
</dbReference>
<evidence type="ECO:0000256" key="2">
    <source>
        <dbReference type="ARBA" id="ARBA00023172"/>
    </source>
</evidence>
<dbReference type="InterPro" id="IPR013762">
    <property type="entry name" value="Integrase-like_cat_sf"/>
</dbReference>
<dbReference type="GO" id="GO:0015074">
    <property type="term" value="P:DNA integration"/>
    <property type="evidence" value="ECO:0007669"/>
    <property type="project" value="InterPro"/>
</dbReference>
<dbReference type="SUPFAM" id="SSF47823">
    <property type="entry name" value="lambda integrase-like, N-terminal domain"/>
    <property type="match status" value="1"/>
</dbReference>
<evidence type="ECO:0000259" key="4">
    <source>
        <dbReference type="PROSITE" id="PS51898"/>
    </source>
</evidence>
<dbReference type="SUPFAM" id="SSF56349">
    <property type="entry name" value="DNA breaking-rejoining enzymes"/>
    <property type="match status" value="1"/>
</dbReference>
<dbReference type="InterPro" id="IPR010998">
    <property type="entry name" value="Integrase_recombinase_N"/>
</dbReference>
<feature type="region of interest" description="Disordered" evidence="3">
    <location>
        <begin position="1"/>
        <end position="66"/>
    </location>
</feature>
<evidence type="ECO:0000256" key="1">
    <source>
        <dbReference type="ARBA" id="ARBA00023125"/>
    </source>
</evidence>
<feature type="domain" description="Tyr recombinase" evidence="4">
    <location>
        <begin position="765"/>
        <end position="977"/>
    </location>
</feature>
<dbReference type="PANTHER" id="PTHR35617:SF3">
    <property type="entry name" value="CORE-BINDING (CB) DOMAIN-CONTAINING PROTEIN"/>
    <property type="match status" value="1"/>
</dbReference>
<dbReference type="Pfam" id="PF00589">
    <property type="entry name" value="Phage_integrase"/>
    <property type="match status" value="1"/>
</dbReference>
<feature type="region of interest" description="Disordered" evidence="3">
    <location>
        <begin position="293"/>
        <end position="316"/>
    </location>
</feature>
<dbReference type="SUPFAM" id="SSF53098">
    <property type="entry name" value="Ribonuclease H-like"/>
    <property type="match status" value="1"/>
</dbReference>
<evidence type="ECO:0000313" key="5">
    <source>
        <dbReference type="EMBL" id="KAJ8911216.1"/>
    </source>
</evidence>
<comment type="caution">
    <text evidence="5">The sequence shown here is derived from an EMBL/GenBank/DDBJ whole genome shotgun (WGS) entry which is preliminary data.</text>
</comment>
<keyword evidence="2" id="KW-0233">DNA recombination</keyword>
<dbReference type="EMBL" id="JANEYG010000207">
    <property type="protein sequence ID" value="KAJ8911216.1"/>
    <property type="molecule type" value="Genomic_DNA"/>
</dbReference>
<feature type="compositionally biased region" description="Acidic residues" evidence="3">
    <location>
        <begin position="21"/>
        <end position="35"/>
    </location>
</feature>
<proteinExistence type="predicted"/>
<dbReference type="InterPro" id="IPR012337">
    <property type="entry name" value="RNaseH-like_sf"/>
</dbReference>
<reference evidence="5 6" key="1">
    <citation type="journal article" date="2023" name="Insect Mol. Biol.">
        <title>Genome sequencing provides insights into the evolution of gene families encoding plant cell wall-degrading enzymes in longhorned beetles.</title>
        <authorList>
            <person name="Shin N.R."/>
            <person name="Okamura Y."/>
            <person name="Kirsch R."/>
            <person name="Pauchet Y."/>
        </authorList>
    </citation>
    <scope>NUCLEOTIDE SEQUENCE [LARGE SCALE GENOMIC DNA]</scope>
    <source>
        <strain evidence="5">EAD_L_NR</strain>
    </source>
</reference>
<dbReference type="CDD" id="cd09275">
    <property type="entry name" value="RNase_HI_RT_DIRS1"/>
    <property type="match status" value="1"/>
</dbReference>
<gene>
    <name evidence="5" type="ORF">NQ315_014928</name>
</gene>
<feature type="non-terminal residue" evidence="5">
    <location>
        <position position="1003"/>
    </location>
</feature>
<dbReference type="AlphaFoldDB" id="A0AAV8VBB8"/>
<dbReference type="GO" id="GO:0006310">
    <property type="term" value="P:DNA recombination"/>
    <property type="evidence" value="ECO:0007669"/>
    <property type="project" value="UniProtKB-KW"/>
</dbReference>
<dbReference type="Gene3D" id="1.10.443.10">
    <property type="entry name" value="Intergrase catalytic core"/>
    <property type="match status" value="1"/>
</dbReference>
<feature type="compositionally biased region" description="Basic and acidic residues" evidence="3">
    <location>
        <begin position="1"/>
        <end position="19"/>
    </location>
</feature>
<organism evidence="5 6">
    <name type="scientific">Exocentrus adspersus</name>
    <dbReference type="NCBI Taxonomy" id="1586481"/>
    <lineage>
        <taxon>Eukaryota</taxon>
        <taxon>Metazoa</taxon>
        <taxon>Ecdysozoa</taxon>
        <taxon>Arthropoda</taxon>
        <taxon>Hexapoda</taxon>
        <taxon>Insecta</taxon>
        <taxon>Pterygota</taxon>
        <taxon>Neoptera</taxon>
        <taxon>Endopterygota</taxon>
        <taxon>Coleoptera</taxon>
        <taxon>Polyphaga</taxon>
        <taxon>Cucujiformia</taxon>
        <taxon>Chrysomeloidea</taxon>
        <taxon>Cerambycidae</taxon>
        <taxon>Lamiinae</taxon>
        <taxon>Acanthocinini</taxon>
        <taxon>Exocentrus</taxon>
    </lineage>
</organism>
<dbReference type="GO" id="GO:0003677">
    <property type="term" value="F:DNA binding"/>
    <property type="evidence" value="ECO:0007669"/>
    <property type="project" value="UniProtKB-KW"/>
</dbReference>
<keyword evidence="1" id="KW-0238">DNA-binding</keyword>
<dbReference type="PANTHER" id="PTHR35617">
    <property type="entry name" value="PHAGE_INTEGRASE DOMAIN-CONTAINING PROTEIN"/>
    <property type="match status" value="1"/>
</dbReference>
<dbReference type="PROSITE" id="PS51898">
    <property type="entry name" value="TYR_RECOMBINASE"/>
    <property type="match status" value="1"/>
</dbReference>
<name>A0AAV8VBB8_9CUCU</name>
<dbReference type="Gene3D" id="1.10.150.130">
    <property type="match status" value="1"/>
</dbReference>
<evidence type="ECO:0000256" key="3">
    <source>
        <dbReference type="SAM" id="MobiDB-lite"/>
    </source>
</evidence>
<protein>
    <recommendedName>
        <fullName evidence="4">Tyr recombinase domain-containing protein</fullName>
    </recommendedName>
</protein>
<keyword evidence="6" id="KW-1185">Reference proteome</keyword>
<evidence type="ECO:0000313" key="6">
    <source>
        <dbReference type="Proteomes" id="UP001159042"/>
    </source>
</evidence>
<accession>A0AAV8VBB8</accession>
<dbReference type="InterPro" id="IPR011010">
    <property type="entry name" value="DNA_brk_join_enz"/>
</dbReference>
<dbReference type="Proteomes" id="UP001159042">
    <property type="component" value="Unassembled WGS sequence"/>
</dbReference>